<reference evidence="2 3" key="1">
    <citation type="submission" date="2020-12" db="EMBL/GenBank/DDBJ databases">
        <title>Oil enriched cultivation method for isolating marine PHA-producing bacteria.</title>
        <authorList>
            <person name="Zheng W."/>
            <person name="Yu S."/>
            <person name="Huang Y."/>
        </authorList>
    </citation>
    <scope>NUCLEOTIDE SEQUENCE [LARGE SCALE GENOMIC DNA]</scope>
    <source>
        <strain evidence="2 3">SN0-2</strain>
    </source>
</reference>
<dbReference type="EMBL" id="JAEKJR010000002">
    <property type="protein sequence ID" value="MBN8430839.1"/>
    <property type="molecule type" value="Genomic_DNA"/>
</dbReference>
<keyword evidence="3" id="KW-1185">Reference proteome</keyword>
<evidence type="ECO:0000313" key="2">
    <source>
        <dbReference type="EMBL" id="MBN8430839.1"/>
    </source>
</evidence>
<feature type="domain" description="Methyltransferase type 11" evidence="1">
    <location>
        <begin position="62"/>
        <end position="110"/>
    </location>
</feature>
<protein>
    <submittedName>
        <fullName evidence="2">Methyltransferase domain-containing protein</fullName>
    </submittedName>
</protein>
<accession>A0ABS3E6B6</accession>
<gene>
    <name evidence="2" type="ORF">JF535_08235</name>
</gene>
<keyword evidence="2" id="KW-0489">Methyltransferase</keyword>
<dbReference type="GO" id="GO:0008168">
    <property type="term" value="F:methyltransferase activity"/>
    <property type="evidence" value="ECO:0007669"/>
    <property type="project" value="UniProtKB-KW"/>
</dbReference>
<evidence type="ECO:0000259" key="1">
    <source>
        <dbReference type="Pfam" id="PF08241"/>
    </source>
</evidence>
<dbReference type="Proteomes" id="UP000664293">
    <property type="component" value="Unassembled WGS sequence"/>
</dbReference>
<dbReference type="InterPro" id="IPR013216">
    <property type="entry name" value="Methyltransf_11"/>
</dbReference>
<dbReference type="GO" id="GO:0032259">
    <property type="term" value="P:methylation"/>
    <property type="evidence" value="ECO:0007669"/>
    <property type="project" value="UniProtKB-KW"/>
</dbReference>
<sequence>MFKRFMDEIQPSPADRILDVGVTPDLQLVDSNYFEALYPYRKQVTAVSIEDVTPLVYVYPEVAFRQVQPGPLPFADDEFDVVFCSAVLEHVGNFEQQEAFLAELLRVSKKFYITTPNRWYPVDFHTILPFIHWLPKGLHRKLLKLVGHDFLAREENLNLCAASDVRRMMGDRAHFNISYQWFLGLPSNILIFGESGTADA</sequence>
<name>A0ABS3E6B6_9GAMM</name>
<dbReference type="InterPro" id="IPR029063">
    <property type="entry name" value="SAM-dependent_MTases_sf"/>
</dbReference>
<dbReference type="Pfam" id="PF08241">
    <property type="entry name" value="Methyltransf_11"/>
    <property type="match status" value="1"/>
</dbReference>
<evidence type="ECO:0000313" key="3">
    <source>
        <dbReference type="Proteomes" id="UP000664293"/>
    </source>
</evidence>
<dbReference type="Gene3D" id="3.40.50.150">
    <property type="entry name" value="Vaccinia Virus protein VP39"/>
    <property type="match status" value="1"/>
</dbReference>
<proteinExistence type="predicted"/>
<keyword evidence="2" id="KW-0808">Transferase</keyword>
<comment type="caution">
    <text evidence="2">The sequence shown here is derived from an EMBL/GenBank/DDBJ whole genome shotgun (WGS) entry which is preliminary data.</text>
</comment>
<dbReference type="SUPFAM" id="SSF53335">
    <property type="entry name" value="S-adenosyl-L-methionine-dependent methyltransferases"/>
    <property type="match status" value="1"/>
</dbReference>
<organism evidence="2 3">
    <name type="scientific">Microbulbifer salipaludis</name>
    <dbReference type="NCBI Taxonomy" id="187980"/>
    <lineage>
        <taxon>Bacteria</taxon>
        <taxon>Pseudomonadati</taxon>
        <taxon>Pseudomonadota</taxon>
        <taxon>Gammaproteobacteria</taxon>
        <taxon>Cellvibrionales</taxon>
        <taxon>Microbulbiferaceae</taxon>
        <taxon>Microbulbifer</taxon>
    </lineage>
</organism>